<dbReference type="PANTHER" id="PTHR11122:SF13">
    <property type="entry name" value="GLUCOSE-6-PHOSPHATE 1-EPIMERASE"/>
    <property type="match status" value="1"/>
</dbReference>
<dbReference type="KEGG" id="orz:FNH13_10735"/>
<evidence type="ECO:0000313" key="7">
    <source>
        <dbReference type="Proteomes" id="UP000315395"/>
    </source>
</evidence>
<dbReference type="GO" id="GO:0047938">
    <property type="term" value="F:glucose-6-phosphate 1-epimerase activity"/>
    <property type="evidence" value="ECO:0007669"/>
    <property type="project" value="UniProtKB-UniRule"/>
</dbReference>
<feature type="active site" evidence="5">
    <location>
        <position position="147"/>
    </location>
</feature>
<dbReference type="PIRSF" id="PIRSF016020">
    <property type="entry name" value="PHexose_mutarotase"/>
    <property type="match status" value="1"/>
</dbReference>
<evidence type="ECO:0000313" key="6">
    <source>
        <dbReference type="EMBL" id="QDO88739.1"/>
    </source>
</evidence>
<evidence type="ECO:0000256" key="5">
    <source>
        <dbReference type="PIRSR" id="PIRSR016020-1"/>
    </source>
</evidence>
<evidence type="ECO:0000256" key="4">
    <source>
        <dbReference type="PIRNR" id="PIRNR016020"/>
    </source>
</evidence>
<dbReference type="GO" id="GO:0005975">
    <property type="term" value="P:carbohydrate metabolic process"/>
    <property type="evidence" value="ECO:0007669"/>
    <property type="project" value="InterPro"/>
</dbReference>
<dbReference type="InterPro" id="IPR011013">
    <property type="entry name" value="Gal_mutarotase_sf_dom"/>
</dbReference>
<organism evidence="6 7">
    <name type="scientific">Ornithinimicrobium ciconiae</name>
    <dbReference type="NCBI Taxonomy" id="2594265"/>
    <lineage>
        <taxon>Bacteria</taxon>
        <taxon>Bacillati</taxon>
        <taxon>Actinomycetota</taxon>
        <taxon>Actinomycetes</taxon>
        <taxon>Micrococcales</taxon>
        <taxon>Ornithinimicrobiaceae</taxon>
        <taxon>Ornithinimicrobium</taxon>
    </lineage>
</organism>
<keyword evidence="3 4" id="KW-0413">Isomerase</keyword>
<dbReference type="SUPFAM" id="SSF74650">
    <property type="entry name" value="Galactose mutarotase-like"/>
    <property type="match status" value="1"/>
</dbReference>
<dbReference type="Pfam" id="PF01263">
    <property type="entry name" value="Aldose_epim"/>
    <property type="match status" value="1"/>
</dbReference>
<dbReference type="GO" id="GO:0030246">
    <property type="term" value="F:carbohydrate binding"/>
    <property type="evidence" value="ECO:0007669"/>
    <property type="project" value="UniProtKB-UniRule"/>
</dbReference>
<dbReference type="Proteomes" id="UP000315395">
    <property type="component" value="Chromosome"/>
</dbReference>
<dbReference type="RefSeq" id="WP_143783416.1">
    <property type="nucleotide sequence ID" value="NZ_CP041616.1"/>
</dbReference>
<keyword evidence="7" id="KW-1185">Reference proteome</keyword>
<accession>A0A516GB46</accession>
<reference evidence="6 7" key="1">
    <citation type="submission" date="2019-07" db="EMBL/GenBank/DDBJ databases">
        <title>complete genome sequencing of Ornithinimicrobium sp. H23M54.</title>
        <authorList>
            <person name="Bae J.-W."/>
            <person name="Lee S.-Y."/>
        </authorList>
    </citation>
    <scope>NUCLEOTIDE SEQUENCE [LARGE SCALE GENOMIC DNA]</scope>
    <source>
        <strain evidence="6 7">H23M54</strain>
    </source>
</reference>
<feature type="active site" evidence="5">
    <location>
        <position position="248"/>
    </location>
</feature>
<protein>
    <recommendedName>
        <fullName evidence="4">Putative glucose-6-phosphate 1-epimerase</fullName>
        <ecNumber evidence="4">5.1.3.15</ecNumber>
    </recommendedName>
</protein>
<dbReference type="AlphaFoldDB" id="A0A516GB46"/>
<dbReference type="EC" id="5.1.3.15" evidence="4"/>
<dbReference type="InterPro" id="IPR008183">
    <property type="entry name" value="Aldose_1/G6P_1-epimerase"/>
</dbReference>
<evidence type="ECO:0000256" key="3">
    <source>
        <dbReference type="ARBA" id="ARBA00023235"/>
    </source>
</evidence>
<dbReference type="Gene3D" id="2.70.98.10">
    <property type="match status" value="1"/>
</dbReference>
<name>A0A516GB46_9MICO</name>
<evidence type="ECO:0000256" key="1">
    <source>
        <dbReference type="ARBA" id="ARBA00001096"/>
    </source>
</evidence>
<dbReference type="InterPro" id="IPR025532">
    <property type="entry name" value="G6P_1-epimerase"/>
</dbReference>
<dbReference type="CDD" id="cd09020">
    <property type="entry name" value="D-hex-6-P-epi_like"/>
    <property type="match status" value="1"/>
</dbReference>
<dbReference type="PANTHER" id="PTHR11122">
    <property type="entry name" value="APOSPORY-ASSOCIATED PROTEIN C-RELATED"/>
    <property type="match status" value="1"/>
</dbReference>
<dbReference type="EMBL" id="CP041616">
    <property type="protein sequence ID" value="QDO88739.1"/>
    <property type="molecule type" value="Genomic_DNA"/>
</dbReference>
<comment type="similarity">
    <text evidence="2 4">Belongs to the glucose-6-phosphate 1-epimerase family.</text>
</comment>
<sequence>MTGRTHDTATGTVTVHDQGAHLTEWRVGEVPVIWVSQASEYAVGTPIRGGVPVCWPWFGPGRGGDLTPAHGFARIAPWRLLEESTEDGTVRLLWELTPADVAATDGAQHFPHAFTARVEVTVSESATISLTVRNDDTEPWDFEAALHTYLHVGDIRRVRLTGLEGTRYFDKVLQSEGSQEGQLSFSGETDRVYRAEGAVQVHDPVFDRTLVIEKAGSANTVVWNPWVDKAAAMSDFQDGEWPVMVCVEAASVGDDAVRLEPGAEHTLSTTVQIRPLDQS</sequence>
<gene>
    <name evidence="6" type="ORF">FNH13_10735</name>
</gene>
<comment type="catalytic activity">
    <reaction evidence="1">
        <text>alpha-D-glucose 6-phosphate = beta-D-glucose 6-phosphate</text>
        <dbReference type="Rhea" id="RHEA:16249"/>
        <dbReference type="ChEBI" id="CHEBI:58225"/>
        <dbReference type="ChEBI" id="CHEBI:58247"/>
        <dbReference type="EC" id="5.1.3.15"/>
    </reaction>
</comment>
<proteinExistence type="inferred from homology"/>
<dbReference type="OrthoDB" id="9790727at2"/>
<dbReference type="InterPro" id="IPR014718">
    <property type="entry name" value="GH-type_carb-bd"/>
</dbReference>
<evidence type="ECO:0000256" key="2">
    <source>
        <dbReference type="ARBA" id="ARBA00005866"/>
    </source>
</evidence>